<reference evidence="2 3" key="1">
    <citation type="journal article" date="2019" name="Int. J. Syst. Evol. Microbiol.">
        <title>The Global Catalogue of Microorganisms (GCM) 10K type strain sequencing project: providing services to taxonomists for standard genome sequencing and annotation.</title>
        <authorList>
            <consortium name="The Broad Institute Genomics Platform"/>
            <consortium name="The Broad Institute Genome Sequencing Center for Infectious Disease"/>
            <person name="Wu L."/>
            <person name="Ma J."/>
        </authorList>
    </citation>
    <scope>NUCLEOTIDE SEQUENCE [LARGE SCALE GENOMIC DNA]</scope>
    <source>
        <strain evidence="2 3">JCM 16022</strain>
    </source>
</reference>
<keyword evidence="1" id="KW-0812">Transmembrane</keyword>
<keyword evidence="3" id="KW-1185">Reference proteome</keyword>
<organism evidence="2 3">
    <name type="scientific">Nocardioides koreensis</name>
    <dbReference type="NCBI Taxonomy" id="433651"/>
    <lineage>
        <taxon>Bacteria</taxon>
        <taxon>Bacillati</taxon>
        <taxon>Actinomycetota</taxon>
        <taxon>Actinomycetes</taxon>
        <taxon>Propionibacteriales</taxon>
        <taxon>Nocardioidaceae</taxon>
        <taxon>Nocardioides</taxon>
    </lineage>
</organism>
<proteinExistence type="predicted"/>
<name>A0ABN3A0Z3_9ACTN</name>
<dbReference type="Proteomes" id="UP001501771">
    <property type="component" value="Unassembled WGS sequence"/>
</dbReference>
<accession>A0ABN3A0Z3</accession>
<keyword evidence="1" id="KW-0472">Membrane</keyword>
<protein>
    <submittedName>
        <fullName evidence="2">Uncharacterized protein</fullName>
    </submittedName>
</protein>
<dbReference type="RefSeq" id="WP_344154672.1">
    <property type="nucleotide sequence ID" value="NZ_BAAAQR010000011.1"/>
</dbReference>
<comment type="caution">
    <text evidence="2">The sequence shown here is derived from an EMBL/GenBank/DDBJ whole genome shotgun (WGS) entry which is preliminary data.</text>
</comment>
<evidence type="ECO:0000313" key="3">
    <source>
        <dbReference type="Proteomes" id="UP001501771"/>
    </source>
</evidence>
<dbReference type="EMBL" id="BAAAQR010000011">
    <property type="protein sequence ID" value="GAA2151203.1"/>
    <property type="molecule type" value="Genomic_DNA"/>
</dbReference>
<feature type="transmembrane region" description="Helical" evidence="1">
    <location>
        <begin position="6"/>
        <end position="27"/>
    </location>
</feature>
<sequence length="139" mass="15149">MLVAGLILVNAAVIGVCSIAYWAVGAAPRSGDSHRRQLERRRSLLRENPDQVTSLDVELLLAESMPCARAAEVCQTARAHHIPALVLWTWVELYDAELAALAVESGMTRDEMVHHMTTGTAPDRRSLEIFAAFRGAVAS</sequence>
<evidence type="ECO:0000313" key="2">
    <source>
        <dbReference type="EMBL" id="GAA2151203.1"/>
    </source>
</evidence>
<gene>
    <name evidence="2" type="ORF">GCM10009844_33070</name>
</gene>
<keyword evidence="1" id="KW-1133">Transmembrane helix</keyword>
<evidence type="ECO:0000256" key="1">
    <source>
        <dbReference type="SAM" id="Phobius"/>
    </source>
</evidence>